<sequence length="176" mass="20158">MAHIAIKNLDKLVIILLISFSTFGQKIAKDILSFKDPIEPRNTFSEYVGEKLTFDKKSKATITLFVFKINSKSGITEIKNWGKLDKSLVDEVNIAIKNSEVYWNFSDSTEKEQYVILPLFTGNPFQKNKNLGSEIFLTLEHQFAQARGYLGSNLTNVYLSFPRRSSSIFQVNEYIE</sequence>
<name>A0ABW8T0Z7_9BACT</name>
<accession>A0ABW8T0Z7</accession>
<comment type="caution">
    <text evidence="1">The sequence shown here is derived from an EMBL/GenBank/DDBJ whole genome shotgun (WGS) entry which is preliminary data.</text>
</comment>
<dbReference type="RefSeq" id="WP_406778723.1">
    <property type="nucleotide sequence ID" value="NZ_JBEWZG010000003.1"/>
</dbReference>
<dbReference type="EMBL" id="JBEWZG010000003">
    <property type="protein sequence ID" value="MFL0207186.1"/>
    <property type="molecule type" value="Genomic_DNA"/>
</dbReference>
<evidence type="ECO:0000313" key="2">
    <source>
        <dbReference type="Proteomes" id="UP001623559"/>
    </source>
</evidence>
<dbReference type="Proteomes" id="UP001623559">
    <property type="component" value="Unassembled WGS sequence"/>
</dbReference>
<protein>
    <submittedName>
        <fullName evidence="1">Uncharacterized protein</fullName>
    </submittedName>
</protein>
<reference evidence="1 2" key="1">
    <citation type="submission" date="2024-07" db="EMBL/GenBank/DDBJ databases">
        <authorList>
            <person name="Pitt A."/>
            <person name="Hahn M.W."/>
        </authorList>
    </citation>
    <scope>NUCLEOTIDE SEQUENCE [LARGE SCALE GENOMIC DNA]</scope>
    <source>
        <strain evidence="1 2">2-AUSEE-184A6</strain>
    </source>
</reference>
<evidence type="ECO:0000313" key="1">
    <source>
        <dbReference type="EMBL" id="MFL0207186.1"/>
    </source>
</evidence>
<gene>
    <name evidence="1" type="ORF">V7S74_10545</name>
</gene>
<proteinExistence type="predicted"/>
<organism evidence="1 2">
    <name type="scientific">Aquirufa novilacunae</name>
    <dbReference type="NCBI Taxonomy" id="3139305"/>
    <lineage>
        <taxon>Bacteria</taxon>
        <taxon>Pseudomonadati</taxon>
        <taxon>Bacteroidota</taxon>
        <taxon>Cytophagia</taxon>
        <taxon>Cytophagales</taxon>
        <taxon>Flectobacillaceae</taxon>
        <taxon>Aquirufa</taxon>
    </lineage>
</organism>